<dbReference type="AlphaFoldDB" id="A0A8H6VZD6"/>
<feature type="region of interest" description="Disordered" evidence="1">
    <location>
        <begin position="293"/>
        <end position="328"/>
    </location>
</feature>
<feature type="region of interest" description="Disordered" evidence="1">
    <location>
        <begin position="136"/>
        <end position="178"/>
    </location>
</feature>
<feature type="compositionally biased region" description="Basic and acidic residues" evidence="1">
    <location>
        <begin position="163"/>
        <end position="178"/>
    </location>
</feature>
<feature type="region of interest" description="Disordered" evidence="1">
    <location>
        <begin position="855"/>
        <end position="879"/>
    </location>
</feature>
<dbReference type="EMBL" id="JACAZF010000010">
    <property type="protein sequence ID" value="KAF7293709.1"/>
    <property type="molecule type" value="Genomic_DNA"/>
</dbReference>
<keyword evidence="3" id="KW-1185">Reference proteome</keyword>
<evidence type="ECO:0000256" key="1">
    <source>
        <dbReference type="SAM" id="MobiDB-lite"/>
    </source>
</evidence>
<evidence type="ECO:0000313" key="2">
    <source>
        <dbReference type="EMBL" id="KAF7293709.1"/>
    </source>
</evidence>
<protein>
    <submittedName>
        <fullName evidence="2">DUF659 domain-containing protein</fullName>
    </submittedName>
</protein>
<dbReference type="InterPro" id="IPR012337">
    <property type="entry name" value="RNaseH-like_sf"/>
</dbReference>
<dbReference type="GeneID" id="59350556"/>
<sequence>MSTRRKSGGRPANTRQPVVTQKLGALHYSNEIRNLAGLLKDLPQSIPLGNTHDFSSHTLRQAAVLETGCEKSVVHQDLERSFGTRAGGKLIEFKSRGPGLEAVTVVLRQYITGSAGQNELLTKWVDDLTAAAEHAIESAGEQKRKRKSTAARRLMEEDEDEQQVEKRQRIDDERDKQQKEAIADVAAALTRQGAVNHPFEDLIDVVPAARNNRGRAADPLLEQLTIYCETIKAINPKTNKPFQRHRCAGPGCQESWANPRQGSRILPHASNCPYLTPAERRAALVANSKKALSNEISSSEDEGDNENAGTHDQGDATKTKNPYFDPFRGLGEEERKGAIVKFQNKANLYLLEFMAVTGQAIRHVDEQTFKKFAKHLNPYAGIYSSTTMTDYIHREAATITTKNTKRLRTISNLTLSYDGSTVFGQSIYTGHITTPKLREPFLMLADESSGDSHTDAPHHLSNLIKDICKLTHFETGIESMRTVIGFFSSSTYAGTHLKALRVIMDITKGLETVGKTRFGTMYWSGYALLRNLPAIHELVRLGIVRAEGSEEQSKLAFFKKVPLYNSFKLNLEQLVTVLEPIARAIKCLEGLTTTLGDVWKFYVAITPVLRDTFAENALGIPDDVIAEIRRLVNTRFQQLIGGTDAYLTGFFLDPEYIASNILRRSSGNLLVAAESAEGGSDAQPAETGDADLRRKMPAYEVVGRFLVERLKAELNARPNLKGSKGFSHYSDRKAVIAALRSQLEGFTRQQAPFNRPNPAWTRAYLYWQALLDEPAAFVLAHMALKMFAIMPTSMPEERTVSVFTKLSTKDRNRQDAATTVAITQVRQHVRRRDSERKAPVQPRLNWRSIKSEFFSREQSPSPLAPSSAPSEGSTSTEPTTAINLTLDSNLTPGTGSEPGNDAAAAGLNALNARTLATDLLADIIPSLESTRFESEDIADLGDALFRDLLSDAPLLSAETVTNPGVVGTMKGKEKAVDAVFDDDINDEVF</sequence>
<dbReference type="RefSeq" id="XP_037215872.1">
    <property type="nucleotide sequence ID" value="XM_037368040.1"/>
</dbReference>
<gene>
    <name evidence="2" type="ORF">MIND_01151100</name>
</gene>
<evidence type="ECO:0000313" key="3">
    <source>
        <dbReference type="Proteomes" id="UP000636479"/>
    </source>
</evidence>
<proteinExistence type="predicted"/>
<name>A0A8H6VZD6_9AGAR</name>
<dbReference type="SUPFAM" id="SSF53098">
    <property type="entry name" value="Ribonuclease H-like"/>
    <property type="match status" value="1"/>
</dbReference>
<organism evidence="2 3">
    <name type="scientific">Mycena indigotica</name>
    <dbReference type="NCBI Taxonomy" id="2126181"/>
    <lineage>
        <taxon>Eukaryota</taxon>
        <taxon>Fungi</taxon>
        <taxon>Dikarya</taxon>
        <taxon>Basidiomycota</taxon>
        <taxon>Agaricomycotina</taxon>
        <taxon>Agaricomycetes</taxon>
        <taxon>Agaricomycetidae</taxon>
        <taxon>Agaricales</taxon>
        <taxon>Marasmiineae</taxon>
        <taxon>Mycenaceae</taxon>
        <taxon>Mycena</taxon>
    </lineage>
</organism>
<comment type="caution">
    <text evidence="2">The sequence shown here is derived from an EMBL/GenBank/DDBJ whole genome shotgun (WGS) entry which is preliminary data.</text>
</comment>
<dbReference type="Proteomes" id="UP000636479">
    <property type="component" value="Unassembled WGS sequence"/>
</dbReference>
<dbReference type="OrthoDB" id="3236755at2759"/>
<feature type="compositionally biased region" description="Low complexity" evidence="1">
    <location>
        <begin position="859"/>
        <end position="879"/>
    </location>
</feature>
<reference evidence="2" key="1">
    <citation type="submission" date="2020-05" db="EMBL/GenBank/DDBJ databases">
        <title>Mycena genomes resolve the evolution of fungal bioluminescence.</title>
        <authorList>
            <person name="Tsai I.J."/>
        </authorList>
    </citation>
    <scope>NUCLEOTIDE SEQUENCE</scope>
    <source>
        <strain evidence="2">171206Taipei</strain>
    </source>
</reference>
<accession>A0A8H6VZD6</accession>